<dbReference type="AlphaFoldDB" id="A0A8B8N3S2"/>
<dbReference type="GO" id="GO:0043531">
    <property type="term" value="F:ADP binding"/>
    <property type="evidence" value="ECO:0007669"/>
    <property type="project" value="InterPro"/>
</dbReference>
<name>A0A8B8N3S2_9MYRT</name>
<organism evidence="5 6">
    <name type="scientific">Rhodamnia argentea</name>
    <dbReference type="NCBI Taxonomy" id="178133"/>
    <lineage>
        <taxon>Eukaryota</taxon>
        <taxon>Viridiplantae</taxon>
        <taxon>Streptophyta</taxon>
        <taxon>Embryophyta</taxon>
        <taxon>Tracheophyta</taxon>
        <taxon>Spermatophyta</taxon>
        <taxon>Magnoliopsida</taxon>
        <taxon>eudicotyledons</taxon>
        <taxon>Gunneridae</taxon>
        <taxon>Pentapetalae</taxon>
        <taxon>rosids</taxon>
        <taxon>malvids</taxon>
        <taxon>Myrtales</taxon>
        <taxon>Myrtaceae</taxon>
        <taxon>Myrtoideae</taxon>
        <taxon>Myrteae</taxon>
        <taxon>Australasian group</taxon>
        <taxon>Rhodamnia</taxon>
    </lineage>
</organism>
<dbReference type="Gene3D" id="3.80.10.10">
    <property type="entry name" value="Ribonuclease Inhibitor"/>
    <property type="match status" value="2"/>
</dbReference>
<feature type="domain" description="Disease resistance protein Roq1-like winged-helix" evidence="4">
    <location>
        <begin position="153"/>
        <end position="223"/>
    </location>
</feature>
<dbReference type="SUPFAM" id="SSF52540">
    <property type="entry name" value="P-loop containing nucleoside triphosphate hydrolases"/>
    <property type="match status" value="1"/>
</dbReference>
<dbReference type="PANTHER" id="PTHR11017:SF570">
    <property type="entry name" value="DISEASE RESISTANCE PROTEIN (TIR-NBS CLASS)-RELATED"/>
    <property type="match status" value="1"/>
</dbReference>
<feature type="domain" description="NB-ARC" evidence="3">
    <location>
        <begin position="7"/>
        <end position="86"/>
    </location>
</feature>
<proteinExistence type="predicted"/>
<evidence type="ECO:0000259" key="4">
    <source>
        <dbReference type="Pfam" id="PF23282"/>
    </source>
</evidence>
<dbReference type="Pfam" id="PF00931">
    <property type="entry name" value="NB-ARC"/>
    <property type="match status" value="1"/>
</dbReference>
<dbReference type="Proteomes" id="UP000827889">
    <property type="component" value="Chromosome 3"/>
</dbReference>
<dbReference type="PRINTS" id="PR00364">
    <property type="entry name" value="DISEASERSIST"/>
</dbReference>
<accession>A0A8B8N3S2</accession>
<dbReference type="Gene3D" id="3.40.50.300">
    <property type="entry name" value="P-loop containing nucleotide triphosphate hydrolases"/>
    <property type="match status" value="1"/>
</dbReference>
<dbReference type="OrthoDB" id="1357022at2759"/>
<evidence type="ECO:0000313" key="6">
    <source>
        <dbReference type="RefSeq" id="XP_030517046.1"/>
    </source>
</evidence>
<evidence type="ECO:0000259" key="3">
    <source>
        <dbReference type="Pfam" id="PF00931"/>
    </source>
</evidence>
<gene>
    <name evidence="6" type="primary">LOC115730572</name>
</gene>
<dbReference type="InterPro" id="IPR027417">
    <property type="entry name" value="P-loop_NTPase"/>
</dbReference>
<sequence>MEGTKLIKERLCYKRVLLLLDDVDKTSQLDALMQKCDWFGKGSKIIITTRDQGILDRPTLVDGTYELTGMDFGHSLQLFSKHAFRRDYPLEQYISHSERALNICGGLPLALEVIGSLLSGKSIEKWDTILKELEELPQEDVQRKLMISIESLNEDQRKIFLDVACFFIGFDKRIVIHMWESCRFLPVQSLQILQQRSLIKIREDNQLWMHDWLRAIGRNSIQQGSGRKLEKQQWVWTQAQALEVLERIQMGGVVHGIGCIEAICLKLEKLFQYSLIKECLPSLLNVRFLQVDSEDFNGNTYSIPTPVGRFLYYHWSNLLETTSGPFILPELRWLSWHYLPAAFKLTHFSLRKLVILDFSRSRITEKWDGWSHIKLAKDLKVLNLTECEKLRKTPDLSPYVNLERLILEGCKRLVHIDPSIGHLKRLVFLSLKDCFCLRKLPDEMGELESLRELLLDSTSIKEIPEWRKMRKLEILSLFSCLSLEKFSSIGCTASAAEPKSIKNLNSLIELDISETRKIEKLPESIGSMKNLKVLKLKYCLIRKLPSAIGMMEKLEQLEAGDVVLEEIPDNIGKLQFLRILKLQPTRISALPQLPESLITVSFHSYSMKMLPDLSNLLNLRTLSLHLDQPKDPPKLEEAPSGWWIGRLRMLEELDLASLDITSLSSDIVFLSQLKRLKLGCDNLQCLPRLPSNLSSLLIWRSSSLKTTGDLSYLKSLSDLTVRRCDQLTEIQGLEGLENLISLELNELPSLAELPDLTNLKKLKKIHPKY</sequence>
<dbReference type="InterPro" id="IPR058192">
    <property type="entry name" value="WHD_ROQ1-like"/>
</dbReference>
<evidence type="ECO:0000256" key="2">
    <source>
        <dbReference type="ARBA" id="ARBA00022737"/>
    </source>
</evidence>
<dbReference type="KEGG" id="rarg:115730572"/>
<evidence type="ECO:0000313" key="5">
    <source>
        <dbReference type="Proteomes" id="UP000827889"/>
    </source>
</evidence>
<dbReference type="InterPro" id="IPR042197">
    <property type="entry name" value="Apaf_helical"/>
</dbReference>
<reference evidence="6" key="1">
    <citation type="submission" date="2025-08" db="UniProtKB">
        <authorList>
            <consortium name="RefSeq"/>
        </authorList>
    </citation>
    <scope>IDENTIFICATION</scope>
    <source>
        <tissue evidence="6">Leaf</tissue>
    </source>
</reference>
<dbReference type="Pfam" id="PF23282">
    <property type="entry name" value="WHD_ROQ1"/>
    <property type="match status" value="1"/>
</dbReference>
<protein>
    <submittedName>
        <fullName evidence="6">Disease resistance protein RPV1-like</fullName>
    </submittedName>
</protein>
<dbReference type="GO" id="GO:0006952">
    <property type="term" value="P:defense response"/>
    <property type="evidence" value="ECO:0007669"/>
    <property type="project" value="InterPro"/>
</dbReference>
<dbReference type="InterPro" id="IPR032675">
    <property type="entry name" value="LRR_dom_sf"/>
</dbReference>
<dbReference type="GeneID" id="115730572"/>
<dbReference type="Gene3D" id="1.10.8.430">
    <property type="entry name" value="Helical domain of apoptotic protease-activating factors"/>
    <property type="match status" value="1"/>
</dbReference>
<keyword evidence="1" id="KW-0433">Leucine-rich repeat</keyword>
<dbReference type="PANTHER" id="PTHR11017">
    <property type="entry name" value="LEUCINE-RICH REPEAT-CONTAINING PROTEIN"/>
    <property type="match status" value="1"/>
</dbReference>
<dbReference type="SUPFAM" id="SSF52058">
    <property type="entry name" value="L domain-like"/>
    <property type="match status" value="2"/>
</dbReference>
<keyword evidence="2" id="KW-0677">Repeat</keyword>
<dbReference type="InterPro" id="IPR044974">
    <property type="entry name" value="Disease_R_plants"/>
</dbReference>
<keyword evidence="5" id="KW-1185">Reference proteome</keyword>
<dbReference type="InterPro" id="IPR002182">
    <property type="entry name" value="NB-ARC"/>
</dbReference>
<dbReference type="RefSeq" id="XP_030517046.1">
    <property type="nucleotide sequence ID" value="XM_030661186.1"/>
</dbReference>
<evidence type="ECO:0000256" key="1">
    <source>
        <dbReference type="ARBA" id="ARBA00022614"/>
    </source>
</evidence>